<name>A0A239HZK0_9BACT</name>
<proteinExistence type="predicted"/>
<dbReference type="AlphaFoldDB" id="A0A239HZK0"/>
<sequence>MALPCLKSTGSDTKPASTEVYLLCRYSSAEKTLAASYLQLEGGLPLLGLEDARLCPRLQLLSG</sequence>
<dbReference type="EMBL" id="FZOQ01000015">
    <property type="protein sequence ID" value="SNS86629.1"/>
    <property type="molecule type" value="Genomic_DNA"/>
</dbReference>
<evidence type="ECO:0000313" key="2">
    <source>
        <dbReference type="Proteomes" id="UP000198432"/>
    </source>
</evidence>
<reference evidence="2" key="1">
    <citation type="submission" date="2017-06" db="EMBL/GenBank/DDBJ databases">
        <authorList>
            <person name="Varghese N."/>
            <person name="Submissions S."/>
        </authorList>
    </citation>
    <scope>NUCLEOTIDE SEQUENCE [LARGE SCALE GENOMIC DNA]</scope>
    <source>
        <strain evidence="2">NKM1</strain>
    </source>
</reference>
<evidence type="ECO:0000313" key="1">
    <source>
        <dbReference type="EMBL" id="SNS86629.1"/>
    </source>
</evidence>
<gene>
    <name evidence="1" type="ORF">SAMN06296052_11551</name>
</gene>
<keyword evidence="2" id="KW-1185">Reference proteome</keyword>
<protein>
    <submittedName>
        <fullName evidence="1">Uncharacterized protein</fullName>
    </submittedName>
</protein>
<organism evidence="1 2">
    <name type="scientific">Pontibacter ummariensis</name>
    <dbReference type="NCBI Taxonomy" id="1610492"/>
    <lineage>
        <taxon>Bacteria</taxon>
        <taxon>Pseudomonadati</taxon>
        <taxon>Bacteroidota</taxon>
        <taxon>Cytophagia</taxon>
        <taxon>Cytophagales</taxon>
        <taxon>Hymenobacteraceae</taxon>
        <taxon>Pontibacter</taxon>
    </lineage>
</organism>
<dbReference type="Proteomes" id="UP000198432">
    <property type="component" value="Unassembled WGS sequence"/>
</dbReference>
<accession>A0A239HZK0</accession>